<feature type="transmembrane region" description="Helical" evidence="8">
    <location>
        <begin position="196"/>
        <end position="217"/>
    </location>
</feature>
<dbReference type="GO" id="GO:0016020">
    <property type="term" value="C:membrane"/>
    <property type="evidence" value="ECO:0007669"/>
    <property type="project" value="UniProtKB-SubCell"/>
</dbReference>
<dbReference type="EMBL" id="AUPC02000021">
    <property type="protein sequence ID" value="POG79964.1"/>
    <property type="molecule type" value="Genomic_DNA"/>
</dbReference>
<keyword evidence="5 8" id="KW-0812">Transmembrane</keyword>
<comment type="pathway">
    <text evidence="2">Secondary metabolite biosynthesis.</text>
</comment>
<dbReference type="VEuPathDB" id="FungiDB:RhiirFUN_012835"/>
<dbReference type="PANTHER" id="PTHR31595:SF57">
    <property type="entry name" value="OS04G0481900 PROTEIN"/>
    <property type="match status" value="1"/>
</dbReference>
<dbReference type="AlphaFoldDB" id="A0A2P4QQP9"/>
<evidence type="ECO:0000256" key="7">
    <source>
        <dbReference type="ARBA" id="ARBA00023136"/>
    </source>
</evidence>
<comment type="caution">
    <text evidence="10">The sequence shown here is derived from an EMBL/GenBank/DDBJ whole genome shotgun (WGS) entry which is preliminary data.</text>
</comment>
<keyword evidence="4" id="KW-0808">Transferase</keyword>
<evidence type="ECO:0000256" key="3">
    <source>
        <dbReference type="ARBA" id="ARBA00007282"/>
    </source>
</evidence>
<reference evidence="10 11" key="2">
    <citation type="journal article" date="2018" name="New Phytol.">
        <title>High intraspecific genome diversity in the model arbuscular mycorrhizal symbiont Rhizophagus irregularis.</title>
        <authorList>
            <person name="Chen E.C.H."/>
            <person name="Morin E."/>
            <person name="Beaudet D."/>
            <person name="Noel J."/>
            <person name="Yildirir G."/>
            <person name="Ndikumana S."/>
            <person name="Charron P."/>
            <person name="St-Onge C."/>
            <person name="Giorgi J."/>
            <person name="Kruger M."/>
            <person name="Marton T."/>
            <person name="Ropars J."/>
            <person name="Grigoriev I.V."/>
            <person name="Hainaut M."/>
            <person name="Henrissat B."/>
            <person name="Roux C."/>
            <person name="Martin F."/>
            <person name="Corradi N."/>
        </authorList>
    </citation>
    <scope>NUCLEOTIDE SEQUENCE [LARGE SCALE GENOMIC DNA]</scope>
    <source>
        <strain evidence="10 11">DAOM 197198</strain>
    </source>
</reference>
<dbReference type="Proteomes" id="UP000018888">
    <property type="component" value="Unassembled WGS sequence"/>
</dbReference>
<evidence type="ECO:0000259" key="9">
    <source>
        <dbReference type="Pfam" id="PF13813"/>
    </source>
</evidence>
<organism evidence="10 11">
    <name type="scientific">Rhizophagus irregularis (strain DAOM 181602 / DAOM 197198 / MUCL 43194)</name>
    <name type="common">Arbuscular mycorrhizal fungus</name>
    <name type="synonym">Glomus intraradices</name>
    <dbReference type="NCBI Taxonomy" id="747089"/>
    <lineage>
        <taxon>Eukaryota</taxon>
        <taxon>Fungi</taxon>
        <taxon>Fungi incertae sedis</taxon>
        <taxon>Mucoromycota</taxon>
        <taxon>Glomeromycotina</taxon>
        <taxon>Glomeromycetes</taxon>
        <taxon>Glomerales</taxon>
        <taxon>Glomeraceae</taxon>
        <taxon>Rhizophagus</taxon>
    </lineage>
</organism>
<dbReference type="InterPro" id="IPR044851">
    <property type="entry name" value="Wax_synthase"/>
</dbReference>
<feature type="transmembrane region" description="Helical" evidence="8">
    <location>
        <begin position="76"/>
        <end position="95"/>
    </location>
</feature>
<protein>
    <recommendedName>
        <fullName evidence="9">Wax synthase domain-containing protein</fullName>
    </recommendedName>
</protein>
<dbReference type="PANTHER" id="PTHR31595">
    <property type="entry name" value="LONG-CHAIN-ALCOHOL O-FATTY-ACYLTRANSFERASE 3-RELATED"/>
    <property type="match status" value="1"/>
</dbReference>
<comment type="subcellular location">
    <subcellularLocation>
        <location evidence="1">Membrane</location>
        <topology evidence="1">Multi-pass membrane protein</topology>
    </subcellularLocation>
</comment>
<proteinExistence type="inferred from homology"/>
<feature type="transmembrane region" description="Helical" evidence="8">
    <location>
        <begin position="229"/>
        <end position="249"/>
    </location>
</feature>
<feature type="transmembrane region" description="Helical" evidence="8">
    <location>
        <begin position="261"/>
        <end position="279"/>
    </location>
</feature>
<feature type="transmembrane region" description="Helical" evidence="8">
    <location>
        <begin position="48"/>
        <end position="67"/>
    </location>
</feature>
<evidence type="ECO:0000256" key="4">
    <source>
        <dbReference type="ARBA" id="ARBA00022679"/>
    </source>
</evidence>
<evidence type="ECO:0000256" key="1">
    <source>
        <dbReference type="ARBA" id="ARBA00004141"/>
    </source>
</evidence>
<evidence type="ECO:0000256" key="2">
    <source>
        <dbReference type="ARBA" id="ARBA00005179"/>
    </source>
</evidence>
<evidence type="ECO:0000256" key="8">
    <source>
        <dbReference type="SAM" id="Phobius"/>
    </source>
</evidence>
<evidence type="ECO:0000313" key="11">
    <source>
        <dbReference type="Proteomes" id="UP000018888"/>
    </source>
</evidence>
<keyword evidence="11" id="KW-1185">Reference proteome</keyword>
<keyword evidence="6 8" id="KW-1133">Transmembrane helix</keyword>
<sequence>MLFDSQSNIFTKSNLVYIPLSITIAHILNFIVNSPLSTWKEFPPKLSNSVYSSVFYTPLLLFISLTFEPIRTRKRFAFYTLLSLTLSVILIPIIYREKGYPPSLQSNLVAITTFFGLKMLLFLKFNRTSYLDQKNLDQKKEFKSYISTLFNCEPFISSSPRDFWSTRWQLLINESFKELGYLPVKNLFVSIFSRKIANIMGVLSAFGISASLHEYLIIANAYTWTGEHFFFFMTHGVIFILWEVVFISNKSKNENTMIEKFLKWVLFLIINLILLPALIEPSMRNFDFSDISSISKNFVDYSRLWL</sequence>
<evidence type="ECO:0000313" key="10">
    <source>
        <dbReference type="EMBL" id="POG79964.1"/>
    </source>
</evidence>
<dbReference type="InterPro" id="IPR032805">
    <property type="entry name" value="Wax_synthase_dom"/>
</dbReference>
<comment type="similarity">
    <text evidence="3">Belongs to the wax synthase family.</text>
</comment>
<evidence type="ECO:0000256" key="6">
    <source>
        <dbReference type="ARBA" id="ARBA00022989"/>
    </source>
</evidence>
<feature type="transmembrane region" description="Helical" evidence="8">
    <location>
        <begin position="107"/>
        <end position="125"/>
    </location>
</feature>
<feature type="domain" description="Wax synthase" evidence="9">
    <location>
        <begin position="154"/>
        <end position="232"/>
    </location>
</feature>
<evidence type="ECO:0000256" key="5">
    <source>
        <dbReference type="ARBA" id="ARBA00022692"/>
    </source>
</evidence>
<name>A0A2P4QQP9_RHIID</name>
<dbReference type="GO" id="GO:0008374">
    <property type="term" value="F:O-acyltransferase activity"/>
    <property type="evidence" value="ECO:0007669"/>
    <property type="project" value="InterPro"/>
</dbReference>
<keyword evidence="7 8" id="KW-0472">Membrane</keyword>
<gene>
    <name evidence="10" type="ORF">GLOIN_2v1765010</name>
</gene>
<dbReference type="Pfam" id="PF13813">
    <property type="entry name" value="MBOAT_2"/>
    <property type="match status" value="1"/>
</dbReference>
<accession>A0A2P4QQP9</accession>
<dbReference type="GO" id="GO:0006629">
    <property type="term" value="P:lipid metabolic process"/>
    <property type="evidence" value="ECO:0007669"/>
    <property type="project" value="InterPro"/>
</dbReference>
<reference evidence="10 11" key="1">
    <citation type="journal article" date="2013" name="Proc. Natl. Acad. Sci. U.S.A.">
        <title>Genome of an arbuscular mycorrhizal fungus provides insight into the oldest plant symbiosis.</title>
        <authorList>
            <person name="Tisserant E."/>
            <person name="Malbreil M."/>
            <person name="Kuo A."/>
            <person name="Kohler A."/>
            <person name="Symeonidi A."/>
            <person name="Balestrini R."/>
            <person name="Charron P."/>
            <person name="Duensing N."/>
            <person name="Frei Dit Frey N."/>
            <person name="Gianinazzi-Pearson V."/>
            <person name="Gilbert L.B."/>
            <person name="Handa Y."/>
            <person name="Herr J.R."/>
            <person name="Hijri M."/>
            <person name="Koul R."/>
            <person name="Kawaguchi M."/>
            <person name="Krajinski F."/>
            <person name="Lammers P.J."/>
            <person name="Masclaux F.G."/>
            <person name="Murat C."/>
            <person name="Morin E."/>
            <person name="Ndikumana S."/>
            <person name="Pagni M."/>
            <person name="Petitpierre D."/>
            <person name="Requena N."/>
            <person name="Rosikiewicz P."/>
            <person name="Riley R."/>
            <person name="Saito K."/>
            <person name="San Clemente H."/>
            <person name="Shapiro H."/>
            <person name="van Tuinen D."/>
            <person name="Becard G."/>
            <person name="Bonfante P."/>
            <person name="Paszkowski U."/>
            <person name="Shachar-Hill Y.Y."/>
            <person name="Tuskan G.A."/>
            <person name="Young P.W."/>
            <person name="Sanders I.R."/>
            <person name="Henrissat B."/>
            <person name="Rensing S.A."/>
            <person name="Grigoriev I.V."/>
            <person name="Corradi N."/>
            <person name="Roux C."/>
            <person name="Martin F."/>
        </authorList>
    </citation>
    <scope>NUCLEOTIDE SEQUENCE [LARGE SCALE GENOMIC DNA]</scope>
    <source>
        <strain evidence="10 11">DAOM 197198</strain>
    </source>
</reference>
<feature type="transmembrane region" description="Helical" evidence="8">
    <location>
        <begin position="15"/>
        <end position="36"/>
    </location>
</feature>